<accession>A0A5E4PI17</accession>
<keyword evidence="3" id="KW-0808">Transferase</keyword>
<dbReference type="GO" id="GO:0003887">
    <property type="term" value="F:DNA-directed DNA polymerase activity"/>
    <property type="evidence" value="ECO:0007669"/>
    <property type="project" value="UniProtKB-UniRule"/>
</dbReference>
<dbReference type="Proteomes" id="UP000324194">
    <property type="component" value="Chromosome 1"/>
</dbReference>
<dbReference type="Pfam" id="PF06144">
    <property type="entry name" value="DNA_pol3_delta"/>
    <property type="match status" value="1"/>
</dbReference>
<keyword evidence="4" id="KW-0548">Nucleotidyltransferase</keyword>
<dbReference type="RefSeq" id="WP_148339468.1">
    <property type="nucleotide sequence ID" value="NZ_LR699119.1"/>
</dbReference>
<evidence type="ECO:0000256" key="6">
    <source>
        <dbReference type="ARBA" id="ARBA00022932"/>
    </source>
</evidence>
<dbReference type="Gene3D" id="1.20.272.10">
    <property type="match status" value="1"/>
</dbReference>
<dbReference type="SUPFAM" id="SSF52540">
    <property type="entry name" value="P-loop containing nucleoside triphosphate hydrolases"/>
    <property type="match status" value="1"/>
</dbReference>
<evidence type="ECO:0000256" key="5">
    <source>
        <dbReference type="ARBA" id="ARBA00022705"/>
    </source>
</evidence>
<reference evidence="12 13" key="1">
    <citation type="submission" date="2019-08" db="EMBL/GenBank/DDBJ databases">
        <authorList>
            <person name="Guy L."/>
        </authorList>
    </citation>
    <scope>NUCLEOTIDE SEQUENCE [LARGE SCALE GENOMIC DNA]</scope>
    <source>
        <strain evidence="12 13">SGT-108</strain>
    </source>
</reference>
<dbReference type="InterPro" id="IPR027417">
    <property type="entry name" value="P-loop_NTPase"/>
</dbReference>
<evidence type="ECO:0000256" key="1">
    <source>
        <dbReference type="ARBA" id="ARBA00012417"/>
    </source>
</evidence>
<dbReference type="PANTHER" id="PTHR34388:SF1">
    <property type="entry name" value="DNA POLYMERASE III SUBUNIT DELTA"/>
    <property type="match status" value="1"/>
</dbReference>
<dbReference type="SUPFAM" id="SSF48019">
    <property type="entry name" value="post-AAA+ oligomerization domain-like"/>
    <property type="match status" value="1"/>
</dbReference>
<sequence length="333" mass="37784">MKLTYFQLEPHLARQLAAVYIFSGDELLLKQDALSLLRKAARKAGFSGRVRIPPEAGFDWEQLYSLLYSTPLLAEKRLFELDFRDSGPNKAAAKILQEYAKNPVPDIILSLDTGKIDSKTAKSAWYQSLEKAGVVISLWPIPREQLPQWMIQRARKYKLSLQPDAAGLLADYVEGNLTAAAQAIEKIYLLQPQKPVDIELIQNVLTDESRFTLFDFIDSLIAGDTPRTLHVLEALRAEDTEPVLVLWGIARELRLLADYARRIREGCTYEQLFQQQRIFPRRQAAVRRFLDRFSAADCRGLLVHAAEIDRVIKGAVKGAAWDCLRLFCLRLAG</sequence>
<evidence type="ECO:0000256" key="9">
    <source>
        <dbReference type="NCBIfam" id="TIGR01128"/>
    </source>
</evidence>
<dbReference type="InterPro" id="IPR010372">
    <property type="entry name" value="DNA_pol3_delta_N"/>
</dbReference>
<evidence type="ECO:0000259" key="10">
    <source>
        <dbReference type="Pfam" id="PF06144"/>
    </source>
</evidence>
<evidence type="ECO:0000256" key="8">
    <source>
        <dbReference type="ARBA" id="ARBA00049244"/>
    </source>
</evidence>
<evidence type="ECO:0000313" key="12">
    <source>
        <dbReference type="EMBL" id="VVC76235.1"/>
    </source>
</evidence>
<dbReference type="InterPro" id="IPR005790">
    <property type="entry name" value="DNA_polIII_delta"/>
</dbReference>
<gene>
    <name evidence="12" type="primary">holA</name>
    <name evidence="12" type="ORF">AQUSIP_15410</name>
</gene>
<feature type="domain" description="DNA polymerase III subunit delta C-terminal" evidence="11">
    <location>
        <begin position="214"/>
        <end position="322"/>
    </location>
</feature>
<dbReference type="OrthoDB" id="9770982at2"/>
<evidence type="ECO:0000259" key="11">
    <source>
        <dbReference type="Pfam" id="PF14840"/>
    </source>
</evidence>
<dbReference type="InterPro" id="IPR008921">
    <property type="entry name" value="DNA_pol3_clamp-load_cplx_C"/>
</dbReference>
<dbReference type="GO" id="GO:0003677">
    <property type="term" value="F:DNA binding"/>
    <property type="evidence" value="ECO:0007669"/>
    <property type="project" value="InterPro"/>
</dbReference>
<protein>
    <recommendedName>
        <fullName evidence="2 9">DNA polymerase III subunit delta</fullName>
        <ecNumber evidence="1 9">2.7.7.7</ecNumber>
    </recommendedName>
</protein>
<keyword evidence="13" id="KW-1185">Reference proteome</keyword>
<evidence type="ECO:0000256" key="4">
    <source>
        <dbReference type="ARBA" id="ARBA00022695"/>
    </source>
</evidence>
<dbReference type="Gene3D" id="3.40.50.300">
    <property type="entry name" value="P-loop containing nucleotide triphosphate hydrolases"/>
    <property type="match status" value="1"/>
</dbReference>
<dbReference type="NCBIfam" id="TIGR01128">
    <property type="entry name" value="holA"/>
    <property type="match status" value="1"/>
</dbReference>
<comment type="catalytic activity">
    <reaction evidence="8">
        <text>DNA(n) + a 2'-deoxyribonucleoside 5'-triphosphate = DNA(n+1) + diphosphate</text>
        <dbReference type="Rhea" id="RHEA:22508"/>
        <dbReference type="Rhea" id="RHEA-COMP:17339"/>
        <dbReference type="Rhea" id="RHEA-COMP:17340"/>
        <dbReference type="ChEBI" id="CHEBI:33019"/>
        <dbReference type="ChEBI" id="CHEBI:61560"/>
        <dbReference type="ChEBI" id="CHEBI:173112"/>
        <dbReference type="EC" id="2.7.7.7"/>
    </reaction>
</comment>
<evidence type="ECO:0000256" key="3">
    <source>
        <dbReference type="ARBA" id="ARBA00022679"/>
    </source>
</evidence>
<dbReference type="GO" id="GO:0006261">
    <property type="term" value="P:DNA-templated DNA replication"/>
    <property type="evidence" value="ECO:0007669"/>
    <property type="project" value="TreeGrafter"/>
</dbReference>
<keyword evidence="5" id="KW-0235">DNA replication</keyword>
<name>A0A5E4PI17_9COXI</name>
<dbReference type="AlphaFoldDB" id="A0A5E4PI17"/>
<dbReference type="PANTHER" id="PTHR34388">
    <property type="entry name" value="DNA POLYMERASE III SUBUNIT DELTA"/>
    <property type="match status" value="1"/>
</dbReference>
<dbReference type="EMBL" id="LR699119">
    <property type="protein sequence ID" value="VVC76235.1"/>
    <property type="molecule type" value="Genomic_DNA"/>
</dbReference>
<dbReference type="KEGG" id="asip:AQUSIP_15410"/>
<evidence type="ECO:0000256" key="2">
    <source>
        <dbReference type="ARBA" id="ARBA00017703"/>
    </source>
</evidence>
<dbReference type="Pfam" id="PF14840">
    <property type="entry name" value="DNA_pol3_delt_C"/>
    <property type="match status" value="1"/>
</dbReference>
<dbReference type="InterPro" id="IPR032780">
    <property type="entry name" value="DNA_pol3_delt_C"/>
</dbReference>
<keyword evidence="6" id="KW-0239">DNA-directed DNA polymerase</keyword>
<dbReference type="EC" id="2.7.7.7" evidence="1 9"/>
<feature type="domain" description="DNA polymerase III delta N-terminal" evidence="10">
    <location>
        <begin position="20"/>
        <end position="136"/>
    </location>
</feature>
<organism evidence="12 13">
    <name type="scientific">Aquicella siphonis</name>
    <dbReference type="NCBI Taxonomy" id="254247"/>
    <lineage>
        <taxon>Bacteria</taxon>
        <taxon>Pseudomonadati</taxon>
        <taxon>Pseudomonadota</taxon>
        <taxon>Gammaproteobacteria</taxon>
        <taxon>Legionellales</taxon>
        <taxon>Coxiellaceae</taxon>
        <taxon>Aquicella</taxon>
    </lineage>
</organism>
<dbReference type="Gene3D" id="1.10.8.60">
    <property type="match status" value="1"/>
</dbReference>
<comment type="similarity">
    <text evidence="7">Belongs to the DNA polymerase HolA subunit family.</text>
</comment>
<dbReference type="GO" id="GO:0009360">
    <property type="term" value="C:DNA polymerase III complex"/>
    <property type="evidence" value="ECO:0007669"/>
    <property type="project" value="UniProtKB-UniRule"/>
</dbReference>
<evidence type="ECO:0000256" key="7">
    <source>
        <dbReference type="ARBA" id="ARBA00034754"/>
    </source>
</evidence>
<evidence type="ECO:0000313" key="13">
    <source>
        <dbReference type="Proteomes" id="UP000324194"/>
    </source>
</evidence>
<dbReference type="CDD" id="cd18138">
    <property type="entry name" value="HLD_clamp_pol_III_delta"/>
    <property type="match status" value="1"/>
</dbReference>
<proteinExistence type="inferred from homology"/>